<organism evidence="1 2">
    <name type="scientific">Tigriopus californicus</name>
    <name type="common">Marine copepod</name>
    <dbReference type="NCBI Taxonomy" id="6832"/>
    <lineage>
        <taxon>Eukaryota</taxon>
        <taxon>Metazoa</taxon>
        <taxon>Ecdysozoa</taxon>
        <taxon>Arthropoda</taxon>
        <taxon>Crustacea</taxon>
        <taxon>Multicrustacea</taxon>
        <taxon>Hexanauplia</taxon>
        <taxon>Copepoda</taxon>
        <taxon>Harpacticoida</taxon>
        <taxon>Harpacticidae</taxon>
        <taxon>Tigriopus</taxon>
    </lineage>
</organism>
<dbReference type="EMBL" id="VCGU01000009">
    <property type="protein sequence ID" value="TRY70632.1"/>
    <property type="molecule type" value="Genomic_DNA"/>
</dbReference>
<name>A0A553NZ01_TIGCA</name>
<reference evidence="1 2" key="1">
    <citation type="journal article" date="2018" name="Nat. Ecol. Evol.">
        <title>Genomic signatures of mitonuclear coevolution across populations of Tigriopus californicus.</title>
        <authorList>
            <person name="Barreto F.S."/>
            <person name="Watson E.T."/>
            <person name="Lima T.G."/>
            <person name="Willett C.S."/>
            <person name="Edmands S."/>
            <person name="Li W."/>
            <person name="Burton R.S."/>
        </authorList>
    </citation>
    <scope>NUCLEOTIDE SEQUENCE [LARGE SCALE GENOMIC DNA]</scope>
    <source>
        <strain evidence="1 2">San Diego</strain>
    </source>
</reference>
<gene>
    <name evidence="1" type="ORF">TCAL_17286</name>
</gene>
<proteinExistence type="predicted"/>
<sequence length="125" mass="14159">MKTTRNWAKCEETILAEDLNDDLDRIATNSNGTRLALNFATCPEIWILVIDFNHGKIHNVHHQFTLDRSQSCTVSISAMIFMSLSTLIVLNPNKSLMAWNVDEGSAEGKKMAIPFKSHYLNTCCW</sequence>
<protein>
    <submittedName>
        <fullName evidence="1">Uncharacterized protein</fullName>
    </submittedName>
</protein>
<dbReference type="AlphaFoldDB" id="A0A553NZ01"/>
<accession>A0A553NZ01</accession>
<comment type="caution">
    <text evidence="1">The sequence shown here is derived from an EMBL/GenBank/DDBJ whole genome shotgun (WGS) entry which is preliminary data.</text>
</comment>
<evidence type="ECO:0000313" key="2">
    <source>
        <dbReference type="Proteomes" id="UP000318571"/>
    </source>
</evidence>
<evidence type="ECO:0000313" key="1">
    <source>
        <dbReference type="EMBL" id="TRY70632.1"/>
    </source>
</evidence>
<keyword evidence="2" id="KW-1185">Reference proteome</keyword>
<dbReference type="Proteomes" id="UP000318571">
    <property type="component" value="Chromosome 9"/>
</dbReference>